<evidence type="ECO:0000313" key="3">
    <source>
        <dbReference type="Proteomes" id="UP001154252"/>
    </source>
</evidence>
<name>A0A9W4K2G2_9EURO</name>
<dbReference type="Proteomes" id="UP001154252">
    <property type="component" value="Unassembled WGS sequence"/>
</dbReference>
<dbReference type="AlphaFoldDB" id="A0A9W4K2G2"/>
<keyword evidence="3" id="KW-1185">Reference proteome</keyword>
<evidence type="ECO:0000256" key="1">
    <source>
        <dbReference type="SAM" id="MobiDB-lite"/>
    </source>
</evidence>
<comment type="caution">
    <text evidence="2">The sequence shown here is derived from an EMBL/GenBank/DDBJ whole genome shotgun (WGS) entry which is preliminary data.</text>
</comment>
<evidence type="ECO:0000313" key="2">
    <source>
        <dbReference type="EMBL" id="CAG8880482.1"/>
    </source>
</evidence>
<sequence length="85" mass="8984">PRWRAWAPQSKAHFPTGLGGPSQPACMEKVRHLLPGHPEQASIKSPTTACLGHPVSKTHLPTGKVGPRMPPPCKASTMACLSAGR</sequence>
<feature type="non-terminal residue" evidence="2">
    <location>
        <position position="85"/>
    </location>
</feature>
<protein>
    <submittedName>
        <fullName evidence="2">Uncharacterized protein</fullName>
    </submittedName>
</protein>
<feature type="region of interest" description="Disordered" evidence="1">
    <location>
        <begin position="1"/>
        <end position="23"/>
    </location>
</feature>
<feature type="region of interest" description="Disordered" evidence="1">
    <location>
        <begin position="38"/>
        <end position="72"/>
    </location>
</feature>
<feature type="non-terminal residue" evidence="2">
    <location>
        <position position="1"/>
    </location>
</feature>
<reference evidence="2" key="1">
    <citation type="submission" date="2021-07" db="EMBL/GenBank/DDBJ databases">
        <authorList>
            <person name="Branca A.L. A."/>
        </authorList>
    </citation>
    <scope>NUCLEOTIDE SEQUENCE</scope>
</reference>
<organism evidence="2 3">
    <name type="scientific">Penicillium egyptiacum</name>
    <dbReference type="NCBI Taxonomy" id="1303716"/>
    <lineage>
        <taxon>Eukaryota</taxon>
        <taxon>Fungi</taxon>
        <taxon>Dikarya</taxon>
        <taxon>Ascomycota</taxon>
        <taxon>Pezizomycotina</taxon>
        <taxon>Eurotiomycetes</taxon>
        <taxon>Eurotiomycetidae</taxon>
        <taxon>Eurotiales</taxon>
        <taxon>Aspergillaceae</taxon>
        <taxon>Penicillium</taxon>
    </lineage>
</organism>
<dbReference type="EMBL" id="CAJVRC010000081">
    <property type="protein sequence ID" value="CAG8880482.1"/>
    <property type="molecule type" value="Genomic_DNA"/>
</dbReference>
<accession>A0A9W4K2G2</accession>
<proteinExistence type="predicted"/>
<gene>
    <name evidence="2" type="ORF">PEGY_LOCUS44</name>
</gene>